<evidence type="ECO:0000259" key="3">
    <source>
        <dbReference type="Pfam" id="PF07693"/>
    </source>
</evidence>
<organism evidence="4 5">
    <name type="scientific">Salinigranum rubrum</name>
    <dbReference type="NCBI Taxonomy" id="755307"/>
    <lineage>
        <taxon>Archaea</taxon>
        <taxon>Methanobacteriati</taxon>
        <taxon>Methanobacteriota</taxon>
        <taxon>Stenosarchaea group</taxon>
        <taxon>Halobacteria</taxon>
        <taxon>Halobacteriales</taxon>
        <taxon>Haloferacaceae</taxon>
        <taxon>Salinigranum</taxon>
    </lineage>
</organism>
<feature type="compositionally biased region" description="Low complexity" evidence="1">
    <location>
        <begin position="501"/>
        <end position="518"/>
    </location>
</feature>
<evidence type="ECO:0000256" key="2">
    <source>
        <dbReference type="SAM" id="Phobius"/>
    </source>
</evidence>
<keyword evidence="5" id="KW-1185">Reference proteome</keyword>
<dbReference type="AlphaFoldDB" id="A0A2I8VIR8"/>
<accession>A0A2I8VIR8</accession>
<protein>
    <recommendedName>
        <fullName evidence="3">KAP NTPase domain-containing protein</fullName>
    </recommendedName>
</protein>
<dbReference type="Pfam" id="PF07693">
    <property type="entry name" value="KAP_NTPase"/>
    <property type="match status" value="1"/>
</dbReference>
<gene>
    <name evidence="4" type="ORF">C2R22_09085</name>
</gene>
<dbReference type="InterPro" id="IPR052754">
    <property type="entry name" value="NTPase_KAP_P-loop"/>
</dbReference>
<dbReference type="InterPro" id="IPR027417">
    <property type="entry name" value="P-loop_NTPase"/>
</dbReference>
<feature type="transmembrane region" description="Helical" evidence="2">
    <location>
        <begin position="152"/>
        <end position="177"/>
    </location>
</feature>
<dbReference type="PANTHER" id="PTHR22674">
    <property type="entry name" value="NTPASE, KAP FAMILY P-LOOP DOMAIN-CONTAINING 1"/>
    <property type="match status" value="1"/>
</dbReference>
<dbReference type="InterPro" id="IPR011646">
    <property type="entry name" value="KAP_P-loop"/>
</dbReference>
<evidence type="ECO:0000313" key="5">
    <source>
        <dbReference type="Proteomes" id="UP000236584"/>
    </source>
</evidence>
<dbReference type="Proteomes" id="UP000236584">
    <property type="component" value="Chromosome"/>
</dbReference>
<proteinExistence type="predicted"/>
<feature type="domain" description="KAP NTPase" evidence="3">
    <location>
        <begin position="47"/>
        <end position="433"/>
    </location>
</feature>
<sequence>MYDKLMLSCGVCYGMAEQSGWEEEPSARTPVGAAFGDRPTADDALGFEPYVEALATFLRQRETTPPLAVSVEGTWGAGKSSFMSQLEHELRSEGHFTVRFNPWRHEGEDALWAAFMLAVLDGLSKKLVPRDRRRARLRLVLDRFDRRRGRAAVARTVGTTLAAVLVVVATAVVASAAGSSFLGGADSTAVAATFGLGGGVTSFVGVWLWTRRNVVERTERELEAYVRDPEYEGHVSFLENFHEDLGRVLDAYVGDHRVFVFIDDLDRCEVPRAAELMQSINLMLSDDPRLVFLLGMDREKVAAGLAAKHEELLDHLNVESRPSFGLDYGYAFIEKFVQIPFLIPRPSPDDVDRFVTELMAFQREHGDSFSPDEFIALRAAEYPQLSPQNPPEPAEPYTLWARDWTDDQLRTAVAWAAPALAYNPRQIKKFINLYRLRALLAQEVEVFERTDLTLDQLGKFVTISLRWPRLLPELNRDHDLFARLTAVALRDRFREACSESAPPVAPAVAAPDPAGAAADRTDDATPDSDTSESRTAGTDELPVVIRSERDWGLFADLLLAGLYDESLSTAEFGSELLVTYPELTTDGLDEFFEGRSLDELLWETDANVDASLAHVDVESLLQISPRADVPTETLEEAPYAQSAKYAPYAQSAQRDSSAFSEFLDERDGGTGGSVPED</sequence>
<evidence type="ECO:0000256" key="1">
    <source>
        <dbReference type="SAM" id="MobiDB-lite"/>
    </source>
</evidence>
<dbReference type="KEGG" id="srub:C2R22_09085"/>
<feature type="transmembrane region" description="Helical" evidence="2">
    <location>
        <begin position="189"/>
        <end position="210"/>
    </location>
</feature>
<reference evidence="4 5" key="1">
    <citation type="submission" date="2018-01" db="EMBL/GenBank/DDBJ databases">
        <title>Complete genome sequence of Salinigranum rubrum GX10T, an extremely halophilic archaeon isolated from a marine solar saltern.</title>
        <authorList>
            <person name="Han S."/>
        </authorList>
    </citation>
    <scope>NUCLEOTIDE SEQUENCE [LARGE SCALE GENOMIC DNA]</scope>
    <source>
        <strain evidence="4 5">GX10</strain>
    </source>
</reference>
<name>A0A2I8VIR8_9EURY</name>
<evidence type="ECO:0000313" key="4">
    <source>
        <dbReference type="EMBL" id="AUV81784.1"/>
    </source>
</evidence>
<feature type="region of interest" description="Disordered" evidence="1">
    <location>
        <begin position="656"/>
        <end position="677"/>
    </location>
</feature>
<dbReference type="EMBL" id="CP026309">
    <property type="protein sequence ID" value="AUV81784.1"/>
    <property type="molecule type" value="Genomic_DNA"/>
</dbReference>
<feature type="region of interest" description="Disordered" evidence="1">
    <location>
        <begin position="501"/>
        <end position="541"/>
    </location>
</feature>
<dbReference type="SUPFAM" id="SSF52540">
    <property type="entry name" value="P-loop containing nucleoside triphosphate hydrolases"/>
    <property type="match status" value="1"/>
</dbReference>
<dbReference type="PANTHER" id="PTHR22674:SF6">
    <property type="entry name" value="NTPASE KAP FAMILY P-LOOP DOMAIN-CONTAINING PROTEIN 1"/>
    <property type="match status" value="1"/>
</dbReference>
<keyword evidence="2" id="KW-0472">Membrane</keyword>
<keyword evidence="2" id="KW-1133">Transmembrane helix</keyword>
<keyword evidence="2" id="KW-0812">Transmembrane</keyword>